<protein>
    <recommendedName>
        <fullName evidence="4">Glycosyl transferase CAP10 domain-containing protein</fullName>
    </recommendedName>
</protein>
<keyword evidence="3" id="KW-1133">Transmembrane helix</keyword>
<evidence type="ECO:0000256" key="2">
    <source>
        <dbReference type="ARBA" id="ARBA00022679"/>
    </source>
</evidence>
<reference evidence="5" key="1">
    <citation type="journal article" date="2020" name="Stud. Mycol.">
        <title>101 Dothideomycetes genomes: a test case for predicting lifestyles and emergence of pathogens.</title>
        <authorList>
            <person name="Haridas S."/>
            <person name="Albert R."/>
            <person name="Binder M."/>
            <person name="Bloem J."/>
            <person name="Labutti K."/>
            <person name="Salamov A."/>
            <person name="Andreopoulos B."/>
            <person name="Baker S."/>
            <person name="Barry K."/>
            <person name="Bills G."/>
            <person name="Bluhm B."/>
            <person name="Cannon C."/>
            <person name="Castanera R."/>
            <person name="Culley D."/>
            <person name="Daum C."/>
            <person name="Ezra D."/>
            <person name="Gonzalez J."/>
            <person name="Henrissat B."/>
            <person name="Kuo A."/>
            <person name="Liang C."/>
            <person name="Lipzen A."/>
            <person name="Lutzoni F."/>
            <person name="Magnuson J."/>
            <person name="Mondo S."/>
            <person name="Nolan M."/>
            <person name="Ohm R."/>
            <person name="Pangilinan J."/>
            <person name="Park H.-J."/>
            <person name="Ramirez L."/>
            <person name="Alfaro M."/>
            <person name="Sun H."/>
            <person name="Tritt A."/>
            <person name="Yoshinaga Y."/>
            <person name="Zwiers L.-H."/>
            <person name="Turgeon B."/>
            <person name="Goodwin S."/>
            <person name="Spatafora J."/>
            <person name="Crous P."/>
            <person name="Grigoriev I."/>
        </authorList>
    </citation>
    <scope>NUCLEOTIDE SEQUENCE</scope>
    <source>
        <strain evidence="5">ATCC 74209</strain>
    </source>
</reference>
<feature type="transmembrane region" description="Helical" evidence="3">
    <location>
        <begin position="211"/>
        <end position="230"/>
    </location>
</feature>
<feature type="transmembrane region" description="Helical" evidence="3">
    <location>
        <begin position="32"/>
        <end position="53"/>
    </location>
</feature>
<dbReference type="SMART" id="SM00672">
    <property type="entry name" value="CAP10"/>
    <property type="match status" value="1"/>
</dbReference>
<feature type="transmembrane region" description="Helical" evidence="3">
    <location>
        <begin position="282"/>
        <end position="302"/>
    </location>
</feature>
<evidence type="ECO:0000313" key="6">
    <source>
        <dbReference type="Proteomes" id="UP000799536"/>
    </source>
</evidence>
<feature type="transmembrane region" description="Helical" evidence="3">
    <location>
        <begin position="376"/>
        <end position="396"/>
    </location>
</feature>
<evidence type="ECO:0000259" key="4">
    <source>
        <dbReference type="SMART" id="SM00672"/>
    </source>
</evidence>
<feature type="transmembrane region" description="Helical" evidence="3">
    <location>
        <begin position="309"/>
        <end position="326"/>
    </location>
</feature>
<feature type="transmembrane region" description="Helical" evidence="3">
    <location>
        <begin position="346"/>
        <end position="364"/>
    </location>
</feature>
<dbReference type="GO" id="GO:0016740">
    <property type="term" value="F:transferase activity"/>
    <property type="evidence" value="ECO:0007669"/>
    <property type="project" value="UniProtKB-KW"/>
</dbReference>
<sequence length="969" mass="109836">MDRKRLLVPCGLVISTSYLSFTYHTSFAFDRPLHTIGIVFLLSSIAILAYTHLTRGQRFTPRSKGRYDAIPLSDGAGSERDETPVVYELGSPLSRSFPLRPFIALVFSICARVAVHYSVFKGVECSGPTILEWLPFVLAVFHAGQNWVEFARLRPSLDGVIGFLFRGHSRFLLPMFLLSLSSFLAAFRAYSLRSTFVCPQANGEAVTIPRLQTLGFLIDCVAAFLLHSLIEDETEEKGTRKSNVLVGLALLASATVIGIGGTYAYIAFPEHRQWILSAPGEYVRAILSLSIVVPGAVVCFLFTARLYGVMNAFSIVAFASAYTMIWRLLRTEVWYTFPPKPTSELVVYWMLLTLALIVAFVTKTEVPNRPRFLPRLGKVHAIVSAVVCLILFYGFFGMSRTSAAPEHPITILIQAAHAAHDSWVQQAASSKTLAHAVTRYKERYSRDPPPGFDKWYQYATDRNSLVIDDFDNIEDDLKPFWSLSPTELRERTAFLLADEHSALGGISIRNGKVESMPGVPGTHQWMVDGTIEMIKKFAEFIPDMDLVVNLDDECRVAVPYDRLQAALEHKEHFAEFPEDERKTIDFSGDRASTWIKTTEISVPESLFVNTKTIPSFLSFGTIACPSWSHARRERHWNTRYLCTHCAAPHSVGTLVSNWTLSADPCHQPDLANLHGLHLAPSAFTGTHALVPIFSQSKAHGYADIRYPSPWNYMDKQAYKFTDEYPDPPFVVKEKKLFWRGTATEGSSAGWGAWKGMLRQRLVHLVNHFDGPQAVLIKDEKTGEYRYVREEVGTIKYFLSTKTDIQFVDKVEKCGGVDCIDQIKEFKFADRVEFLQHWRYRYLFDSDGAGFSGRFLPFLQSNSVVFKAAVFREWYEGRLKAWKHFVPVDVRLHDLWSSLVYFGGYKGAGKIEGNEKEAQRIARESRVWSSNVLRKEDMEIYFFRLLLEWGRLTDEKRGEVGFRLKEGLKL</sequence>
<gene>
    <name evidence="5" type="ORF">GQ43DRAFT_389196</name>
</gene>
<dbReference type="Pfam" id="PF05686">
    <property type="entry name" value="Glyco_transf_90"/>
    <property type="match status" value="1"/>
</dbReference>
<keyword evidence="6" id="KW-1185">Reference proteome</keyword>
<comment type="caution">
    <text evidence="5">The sequence shown here is derived from an EMBL/GenBank/DDBJ whole genome shotgun (WGS) entry which is preliminary data.</text>
</comment>
<evidence type="ECO:0000313" key="5">
    <source>
        <dbReference type="EMBL" id="KAF2203834.1"/>
    </source>
</evidence>
<keyword evidence="3" id="KW-0812">Transmembrane</keyword>
<dbReference type="Proteomes" id="UP000799536">
    <property type="component" value="Unassembled WGS sequence"/>
</dbReference>
<feature type="transmembrane region" description="Helical" evidence="3">
    <location>
        <begin position="171"/>
        <end position="191"/>
    </location>
</feature>
<name>A0A9P4JSY0_9PLEO</name>
<proteinExistence type="inferred from homology"/>
<keyword evidence="2" id="KW-0808">Transferase</keyword>
<comment type="similarity">
    <text evidence="1">Belongs to the glycosyltransferase 90 family.</text>
</comment>
<dbReference type="AlphaFoldDB" id="A0A9P4JSY0"/>
<keyword evidence="3" id="KW-0472">Membrane</keyword>
<organism evidence="5 6">
    <name type="scientific">Delitschia confertaspora ATCC 74209</name>
    <dbReference type="NCBI Taxonomy" id="1513339"/>
    <lineage>
        <taxon>Eukaryota</taxon>
        <taxon>Fungi</taxon>
        <taxon>Dikarya</taxon>
        <taxon>Ascomycota</taxon>
        <taxon>Pezizomycotina</taxon>
        <taxon>Dothideomycetes</taxon>
        <taxon>Pleosporomycetidae</taxon>
        <taxon>Pleosporales</taxon>
        <taxon>Delitschiaceae</taxon>
        <taxon>Delitschia</taxon>
    </lineage>
</organism>
<dbReference type="InterPro" id="IPR051091">
    <property type="entry name" value="O-Glucosyltr/Glycosyltrsf_90"/>
</dbReference>
<dbReference type="PANTHER" id="PTHR12203:SF35">
    <property type="entry name" value="PROTEIN O-GLUCOSYLTRANSFERASE 1"/>
    <property type="match status" value="1"/>
</dbReference>
<dbReference type="OrthoDB" id="541052at2759"/>
<feature type="domain" description="Glycosyl transferase CAP10" evidence="4">
    <location>
        <begin position="660"/>
        <end position="955"/>
    </location>
</feature>
<accession>A0A9P4JSY0</accession>
<evidence type="ECO:0000256" key="3">
    <source>
        <dbReference type="SAM" id="Phobius"/>
    </source>
</evidence>
<dbReference type="InterPro" id="IPR006598">
    <property type="entry name" value="CAP10"/>
</dbReference>
<dbReference type="PANTHER" id="PTHR12203">
    <property type="entry name" value="KDEL LYS-ASP-GLU-LEU CONTAINING - RELATED"/>
    <property type="match status" value="1"/>
</dbReference>
<feature type="transmembrane region" description="Helical" evidence="3">
    <location>
        <begin position="242"/>
        <end position="266"/>
    </location>
</feature>
<dbReference type="EMBL" id="ML993892">
    <property type="protein sequence ID" value="KAF2203834.1"/>
    <property type="molecule type" value="Genomic_DNA"/>
</dbReference>
<evidence type="ECO:0000256" key="1">
    <source>
        <dbReference type="ARBA" id="ARBA00010118"/>
    </source>
</evidence>